<reference evidence="1" key="1">
    <citation type="submission" date="2024-09" db="EMBL/GenBank/DDBJ databases">
        <authorList>
            <person name="Liu J."/>
        </authorList>
    </citation>
    <scope>NUCLEOTIDE SEQUENCE</scope>
    <source>
        <strain evidence="1">NBU2967</strain>
    </source>
</reference>
<dbReference type="EMBL" id="JBHFPV010000001">
    <property type="protein sequence ID" value="MFH6602513.1"/>
    <property type="molecule type" value="Genomic_DNA"/>
</dbReference>
<gene>
    <name evidence="1" type="ORF">ACEZ3G_03425</name>
</gene>
<protein>
    <submittedName>
        <fullName evidence="1">Vanadium-dependent haloperoxidase</fullName>
        <ecNumber evidence="1">1.11.1.-</ecNumber>
    </submittedName>
</protein>
<sequence>MKHIFLFLLIASPYFFTHGLYAQEVEANEPTGIENVAYKWGKMALDATASDTERFKPRPTITSRYLGLIFVSIFDAWSRYDENAVPVYLKNVDRRPAKEHSIGNKEIAISYAAFGAMKEYYYSDTEMFRKLMVELGLDPDNVSMDPNTPEGIGNLAAKAVIEARKNDGSNQYGEVEGSNGEPYFDYTNYNPVNTADLNTDINRWQPKYFSDGKGGQYAPGCLTPFWQHVKPITLKSADQFRPGPPPMVGSEQLEKEVKEVIDLQANLTDEDKALVEFMRDGPQSVQQAGHWLKFAQDVSRRDNHTLDEDVKMYFLVEIVAMDAFIASWDSKMFYDYARPYALVHDYYQDQVIKAWGGPGKGVIEMQGDQWRPYSPDIFLCPPFPSYTSGHSTISGACGEALRLFTGDDYFGEQVELIPGSMTETDSKNFGEPVILKFPTFTETANMAGISRVMGGYHIQADNVAGLQLGRDVAAEAWKFYNSHLGKPIN</sequence>
<organism evidence="1 2">
    <name type="scientific">Meishania litoralis</name>
    <dbReference type="NCBI Taxonomy" id="3434685"/>
    <lineage>
        <taxon>Bacteria</taxon>
        <taxon>Pseudomonadati</taxon>
        <taxon>Bacteroidota</taxon>
        <taxon>Flavobacteriia</taxon>
        <taxon>Flavobacteriales</taxon>
        <taxon>Flavobacteriaceae</taxon>
        <taxon>Meishania</taxon>
    </lineage>
</organism>
<dbReference type="Proteomes" id="UP001595191">
    <property type="component" value="Unassembled WGS sequence"/>
</dbReference>
<keyword evidence="2" id="KW-1185">Reference proteome</keyword>
<name>A0ACC7LGH7_9FLAO</name>
<dbReference type="EC" id="1.11.1.-" evidence="1"/>
<evidence type="ECO:0000313" key="2">
    <source>
        <dbReference type="Proteomes" id="UP001595191"/>
    </source>
</evidence>
<comment type="caution">
    <text evidence="1">The sequence shown here is derived from an EMBL/GenBank/DDBJ whole genome shotgun (WGS) entry which is preliminary data.</text>
</comment>
<keyword evidence="1" id="KW-0560">Oxidoreductase</keyword>
<accession>A0ACC7LGH7</accession>
<proteinExistence type="predicted"/>
<keyword evidence="1" id="KW-0575">Peroxidase</keyword>
<evidence type="ECO:0000313" key="1">
    <source>
        <dbReference type="EMBL" id="MFH6602513.1"/>
    </source>
</evidence>